<protein>
    <submittedName>
        <fullName evidence="1">Uncharacterized protein</fullName>
    </submittedName>
</protein>
<name>A0ABQ9ZB11_9CRUS</name>
<dbReference type="Proteomes" id="UP001234178">
    <property type="component" value="Unassembled WGS sequence"/>
</dbReference>
<keyword evidence="2" id="KW-1185">Reference proteome</keyword>
<organism evidence="1 2">
    <name type="scientific">Daphnia magna</name>
    <dbReference type="NCBI Taxonomy" id="35525"/>
    <lineage>
        <taxon>Eukaryota</taxon>
        <taxon>Metazoa</taxon>
        <taxon>Ecdysozoa</taxon>
        <taxon>Arthropoda</taxon>
        <taxon>Crustacea</taxon>
        <taxon>Branchiopoda</taxon>
        <taxon>Diplostraca</taxon>
        <taxon>Cladocera</taxon>
        <taxon>Anomopoda</taxon>
        <taxon>Daphniidae</taxon>
        <taxon>Daphnia</taxon>
    </lineage>
</organism>
<dbReference type="EMBL" id="JAOYFB010000003">
    <property type="protein sequence ID" value="KAK4010087.1"/>
    <property type="molecule type" value="Genomic_DNA"/>
</dbReference>
<accession>A0ABQ9ZB11</accession>
<proteinExistence type="predicted"/>
<evidence type="ECO:0000313" key="1">
    <source>
        <dbReference type="EMBL" id="KAK4010087.1"/>
    </source>
</evidence>
<sequence length="74" mass="8007">MGQSHTGLYYASSTSHSRWNDILTQSFQALAFTITRPGVGATLTCVADPFPALRGKKKSASVDIEERESPGHIL</sequence>
<evidence type="ECO:0000313" key="2">
    <source>
        <dbReference type="Proteomes" id="UP001234178"/>
    </source>
</evidence>
<gene>
    <name evidence="1" type="ORF">OUZ56_019232</name>
</gene>
<reference evidence="1 2" key="1">
    <citation type="journal article" date="2023" name="Nucleic Acids Res.">
        <title>The hologenome of Daphnia magna reveals possible DNA methylation and microbiome-mediated evolution of the host genome.</title>
        <authorList>
            <person name="Chaturvedi A."/>
            <person name="Li X."/>
            <person name="Dhandapani V."/>
            <person name="Marshall H."/>
            <person name="Kissane S."/>
            <person name="Cuenca-Cambronero M."/>
            <person name="Asole G."/>
            <person name="Calvet F."/>
            <person name="Ruiz-Romero M."/>
            <person name="Marangio P."/>
            <person name="Guigo R."/>
            <person name="Rago D."/>
            <person name="Mirbahai L."/>
            <person name="Eastwood N."/>
            <person name="Colbourne J.K."/>
            <person name="Zhou J."/>
            <person name="Mallon E."/>
            <person name="Orsini L."/>
        </authorList>
    </citation>
    <scope>NUCLEOTIDE SEQUENCE [LARGE SCALE GENOMIC DNA]</scope>
    <source>
        <strain evidence="1">LRV0_1</strain>
    </source>
</reference>
<comment type="caution">
    <text evidence="1">The sequence shown here is derived from an EMBL/GenBank/DDBJ whole genome shotgun (WGS) entry which is preliminary data.</text>
</comment>